<evidence type="ECO:0000256" key="1">
    <source>
        <dbReference type="SAM" id="MobiDB-lite"/>
    </source>
</evidence>
<keyword evidence="4" id="KW-1185">Reference proteome</keyword>
<proteinExistence type="predicted"/>
<evidence type="ECO:0000259" key="2">
    <source>
        <dbReference type="Pfam" id="PF25148"/>
    </source>
</evidence>
<dbReference type="RefSeq" id="WP_185103008.1">
    <property type="nucleotide sequence ID" value="NZ_JACHMI010000001.1"/>
</dbReference>
<name>A0A7X0NS10_9ACTN</name>
<feature type="region of interest" description="Disordered" evidence="1">
    <location>
        <begin position="1"/>
        <end position="23"/>
    </location>
</feature>
<protein>
    <recommendedName>
        <fullName evidence="2">DUF7824 domain-containing protein</fullName>
    </recommendedName>
</protein>
<dbReference type="InterPro" id="IPR056726">
    <property type="entry name" value="DUF7824"/>
</dbReference>
<evidence type="ECO:0000313" key="4">
    <source>
        <dbReference type="Proteomes" id="UP000565579"/>
    </source>
</evidence>
<organism evidence="3 4">
    <name type="scientific">Nonomuraea rubra</name>
    <dbReference type="NCBI Taxonomy" id="46180"/>
    <lineage>
        <taxon>Bacteria</taxon>
        <taxon>Bacillati</taxon>
        <taxon>Actinomycetota</taxon>
        <taxon>Actinomycetes</taxon>
        <taxon>Streptosporangiales</taxon>
        <taxon>Streptosporangiaceae</taxon>
        <taxon>Nonomuraea</taxon>
    </lineage>
</organism>
<gene>
    <name evidence="3" type="ORF">HD593_003326</name>
</gene>
<dbReference type="Pfam" id="PF25148">
    <property type="entry name" value="DUF7824"/>
    <property type="match status" value="1"/>
</dbReference>
<comment type="caution">
    <text evidence="3">The sequence shown here is derived from an EMBL/GenBank/DDBJ whole genome shotgun (WGS) entry which is preliminary data.</text>
</comment>
<sequence>MPSRGTRPASGGLPRAPDLATRPIRTTNLAAQDKWASPIQWTEALLREAAEPGARESASREWLPEQQLPGWRLPEQGRVAPPHWAMLLRCAEILSALKRGTLPPYLLATPTFTSGHVDPAELVARIEGYERAGVRHLPADLEQALLRLPREVDPEVTARAGRLARTSEAGAALERWLRRRPEPETRVE</sequence>
<dbReference type="AlphaFoldDB" id="A0A7X0NS10"/>
<feature type="domain" description="DUF7824" evidence="2">
    <location>
        <begin position="86"/>
        <end position="162"/>
    </location>
</feature>
<reference evidence="3 4" key="1">
    <citation type="submission" date="2020-08" db="EMBL/GenBank/DDBJ databases">
        <title>Sequencing the genomes of 1000 actinobacteria strains.</title>
        <authorList>
            <person name="Klenk H.-P."/>
        </authorList>
    </citation>
    <scope>NUCLEOTIDE SEQUENCE [LARGE SCALE GENOMIC DNA]</scope>
    <source>
        <strain evidence="3 4">DSM 43768</strain>
    </source>
</reference>
<dbReference type="Proteomes" id="UP000565579">
    <property type="component" value="Unassembled WGS sequence"/>
</dbReference>
<dbReference type="EMBL" id="JACHMI010000001">
    <property type="protein sequence ID" value="MBB6548531.1"/>
    <property type="molecule type" value="Genomic_DNA"/>
</dbReference>
<evidence type="ECO:0000313" key="3">
    <source>
        <dbReference type="EMBL" id="MBB6548531.1"/>
    </source>
</evidence>
<accession>A0A7X0NS10</accession>